<keyword evidence="2" id="KW-0808">Transferase</keyword>
<reference evidence="2" key="2">
    <citation type="submission" date="2021-09" db="EMBL/GenBank/DDBJ databases">
        <authorList>
            <person name="Gilroy R."/>
        </authorList>
    </citation>
    <scope>NUCLEOTIDE SEQUENCE</scope>
    <source>
        <strain evidence="2">CHK121-7720</strain>
    </source>
</reference>
<sequence length="368" mass="42906">MKIGLLTLPVGIGYGGIMQAFALKTVLTRLGHEVIVIRRIRKKHKLKRIIRRTIKKYVFWKKDTIIFIDRKNEIEYPIVTKNIQPFIDNYLKPFSPTYLTSSEFKNINSLGFDAIVVGSDQVWRPGFMDKVEDYFLYGIDNRIKRYAYAASFGVSTWIYTNKQTKRCKNAAKNFSAISVREKSGVDLCKQHLNVDSILVLDPTLLFDGDFYMSYVKEHDQAKEHKICVYILDRSSDKMRILDNWSKSLHKDYFFAASENENEEAPLEKRIAPSIEEWLDSFFSSDYVFTDSFHGCAFAIIFRKPFYVYINKGRGAERFYSLAKLLGLEQCIISENTNLSDIPRIDWVKVEKNLSKMREISNNFLSQIK</sequence>
<comment type="caution">
    <text evidence="2">The sequence shown here is derived from an EMBL/GenBank/DDBJ whole genome shotgun (WGS) entry which is preliminary data.</text>
</comment>
<dbReference type="Pfam" id="PF04230">
    <property type="entry name" value="PS_pyruv_trans"/>
    <property type="match status" value="1"/>
</dbReference>
<reference evidence="2" key="1">
    <citation type="journal article" date="2021" name="PeerJ">
        <title>Extensive microbial diversity within the chicken gut microbiome revealed by metagenomics and culture.</title>
        <authorList>
            <person name="Gilroy R."/>
            <person name="Ravi A."/>
            <person name="Getino M."/>
            <person name="Pursley I."/>
            <person name="Horton D.L."/>
            <person name="Alikhan N.F."/>
            <person name="Baker D."/>
            <person name="Gharbi K."/>
            <person name="Hall N."/>
            <person name="Watson M."/>
            <person name="Adriaenssens E.M."/>
            <person name="Foster-Nyarko E."/>
            <person name="Jarju S."/>
            <person name="Secka A."/>
            <person name="Antonio M."/>
            <person name="Oren A."/>
            <person name="Chaudhuri R.R."/>
            <person name="La Ragione R."/>
            <person name="Hildebrand F."/>
            <person name="Pallen M.J."/>
        </authorList>
    </citation>
    <scope>NUCLEOTIDE SEQUENCE</scope>
    <source>
        <strain evidence="2">CHK121-7720</strain>
    </source>
</reference>
<organism evidence="2 3">
    <name type="scientific">Barnesiella viscericola</name>
    <dbReference type="NCBI Taxonomy" id="397865"/>
    <lineage>
        <taxon>Bacteria</taxon>
        <taxon>Pseudomonadati</taxon>
        <taxon>Bacteroidota</taxon>
        <taxon>Bacteroidia</taxon>
        <taxon>Bacteroidales</taxon>
        <taxon>Barnesiellaceae</taxon>
        <taxon>Barnesiella</taxon>
    </lineage>
</organism>
<dbReference type="AlphaFoldDB" id="A0A921MT14"/>
<proteinExistence type="predicted"/>
<dbReference type="InterPro" id="IPR007345">
    <property type="entry name" value="Polysacch_pyruvyl_Trfase"/>
</dbReference>
<gene>
    <name evidence="2" type="ORF">K8U91_10470</name>
</gene>
<dbReference type="RefSeq" id="WP_273306933.1">
    <property type="nucleotide sequence ID" value="NZ_DYUD01000027.1"/>
</dbReference>
<accession>A0A921MT14</accession>
<evidence type="ECO:0000313" key="3">
    <source>
        <dbReference type="Proteomes" id="UP000757103"/>
    </source>
</evidence>
<dbReference type="Proteomes" id="UP000757103">
    <property type="component" value="Unassembled WGS sequence"/>
</dbReference>
<dbReference type="GO" id="GO:0016740">
    <property type="term" value="F:transferase activity"/>
    <property type="evidence" value="ECO:0007669"/>
    <property type="project" value="UniProtKB-KW"/>
</dbReference>
<feature type="domain" description="Polysaccharide pyruvyl transferase" evidence="1">
    <location>
        <begin position="14"/>
        <end position="310"/>
    </location>
</feature>
<evidence type="ECO:0000259" key="1">
    <source>
        <dbReference type="Pfam" id="PF04230"/>
    </source>
</evidence>
<dbReference type="EMBL" id="DYUD01000027">
    <property type="protein sequence ID" value="HJG89877.1"/>
    <property type="molecule type" value="Genomic_DNA"/>
</dbReference>
<protein>
    <submittedName>
        <fullName evidence="2">Polysaccharide pyruvyl transferase family protein</fullName>
    </submittedName>
</protein>
<evidence type="ECO:0000313" key="2">
    <source>
        <dbReference type="EMBL" id="HJG89877.1"/>
    </source>
</evidence>
<name>A0A921MT14_9BACT</name>